<feature type="region of interest" description="Disordered" evidence="1">
    <location>
        <begin position="1"/>
        <end position="38"/>
    </location>
</feature>
<sequence length="38" mass="4554">MRKEVRLKNKTIAAKRAKKLSKEHHRELRRQAKLTATQ</sequence>
<dbReference type="Proteomes" id="UP000295757">
    <property type="component" value="Unassembled WGS sequence"/>
</dbReference>
<evidence type="ECO:0000313" key="2">
    <source>
        <dbReference type="EMBL" id="TDV23559.1"/>
    </source>
</evidence>
<evidence type="ECO:0000313" key="3">
    <source>
        <dbReference type="Proteomes" id="UP000295757"/>
    </source>
</evidence>
<organism evidence="2 3">
    <name type="scientific">Mycoplasmopsis mustelae</name>
    <dbReference type="NCBI Taxonomy" id="171289"/>
    <lineage>
        <taxon>Bacteria</taxon>
        <taxon>Bacillati</taxon>
        <taxon>Mycoplasmatota</taxon>
        <taxon>Mycoplasmoidales</taxon>
        <taxon>Metamycoplasmataceae</taxon>
        <taxon>Mycoplasmopsis</taxon>
    </lineage>
</organism>
<proteinExistence type="predicted"/>
<keyword evidence="3" id="KW-1185">Reference proteome</keyword>
<name>A0A4V3FNW0_9BACT</name>
<feature type="compositionally biased region" description="Basic residues" evidence="1">
    <location>
        <begin position="13"/>
        <end position="23"/>
    </location>
</feature>
<dbReference type="AlphaFoldDB" id="A0A4V3FNW0"/>
<dbReference type="EMBL" id="SOCN01000002">
    <property type="protein sequence ID" value="TDV23559.1"/>
    <property type="molecule type" value="Genomic_DNA"/>
</dbReference>
<reference evidence="2 3" key="1">
    <citation type="submission" date="2019-03" db="EMBL/GenBank/DDBJ databases">
        <title>Genomic Encyclopedia of Archaeal and Bacterial Type Strains, Phase II (KMG-II): from individual species to whole genera.</title>
        <authorList>
            <person name="Goeker M."/>
        </authorList>
    </citation>
    <scope>NUCLEOTIDE SEQUENCE [LARGE SCALE GENOMIC DNA]</scope>
    <source>
        <strain evidence="2 3">ATCC 35214</strain>
    </source>
</reference>
<accession>A0A4V3FNW0</accession>
<comment type="caution">
    <text evidence="2">The sequence shown here is derived from an EMBL/GenBank/DDBJ whole genome shotgun (WGS) entry which is preliminary data.</text>
</comment>
<evidence type="ECO:0000256" key="1">
    <source>
        <dbReference type="SAM" id="MobiDB-lite"/>
    </source>
</evidence>
<gene>
    <name evidence="2" type="ORF">BCF59_0550</name>
</gene>
<protein>
    <submittedName>
        <fullName evidence="2">Uncharacterized protein</fullName>
    </submittedName>
</protein>